<name>A0A481YWY9_9VIRU</name>
<sequence length="123" mass="13574">MVLFGSFCVYLLGKKCVLERGAWGSRDDSEVTDLYNKDAAIHTGPSGTLLARAALSADLEHSIAEDGARKKRRPDKRPWPNCRRETALKAKPSPRDDRDAFFLSPRGVKGKPAAFSRLRQAGC</sequence>
<gene>
    <name evidence="2" type="ORF">LCMAC103_04280</name>
</gene>
<accession>A0A481YWY9</accession>
<organism evidence="2">
    <name type="scientific">Marseillevirus LCMAC103</name>
    <dbReference type="NCBI Taxonomy" id="2506604"/>
    <lineage>
        <taxon>Viruses</taxon>
        <taxon>Varidnaviria</taxon>
        <taxon>Bamfordvirae</taxon>
        <taxon>Nucleocytoviricota</taxon>
        <taxon>Megaviricetes</taxon>
        <taxon>Pimascovirales</taxon>
        <taxon>Pimascovirales incertae sedis</taxon>
        <taxon>Marseilleviridae</taxon>
    </lineage>
</organism>
<evidence type="ECO:0000313" key="2">
    <source>
        <dbReference type="EMBL" id="QBK87084.1"/>
    </source>
</evidence>
<proteinExistence type="predicted"/>
<reference evidence="2" key="1">
    <citation type="journal article" date="2019" name="MBio">
        <title>Virus Genomes from Deep Sea Sediments Expand the Ocean Megavirome and Support Independent Origins of Viral Gigantism.</title>
        <authorList>
            <person name="Backstrom D."/>
            <person name="Yutin N."/>
            <person name="Jorgensen S.L."/>
            <person name="Dharamshi J."/>
            <person name="Homa F."/>
            <person name="Zaremba-Niedwiedzka K."/>
            <person name="Spang A."/>
            <person name="Wolf Y.I."/>
            <person name="Koonin E.V."/>
            <person name="Ettema T.J."/>
        </authorList>
    </citation>
    <scope>NUCLEOTIDE SEQUENCE</scope>
</reference>
<evidence type="ECO:0000256" key="1">
    <source>
        <dbReference type="SAM" id="MobiDB-lite"/>
    </source>
</evidence>
<dbReference type="EMBL" id="MK500343">
    <property type="protein sequence ID" value="QBK87084.1"/>
    <property type="molecule type" value="Genomic_DNA"/>
</dbReference>
<feature type="region of interest" description="Disordered" evidence="1">
    <location>
        <begin position="64"/>
        <end position="108"/>
    </location>
</feature>
<protein>
    <submittedName>
        <fullName evidence="2">Uncharacterized protein</fullName>
    </submittedName>
</protein>
<feature type="compositionally biased region" description="Basic and acidic residues" evidence="1">
    <location>
        <begin position="76"/>
        <end position="100"/>
    </location>
</feature>